<dbReference type="NCBIfam" id="TIGR01853">
    <property type="entry name" value="lipid_A_lpxD"/>
    <property type="match status" value="1"/>
</dbReference>
<accession>A0A4R0N6M1</accession>
<comment type="similarity">
    <text evidence="7">Belongs to the transferase hexapeptide repeat family. LpxD subfamily.</text>
</comment>
<dbReference type="OrthoDB" id="9784739at2"/>
<evidence type="ECO:0000313" key="12">
    <source>
        <dbReference type="Proteomes" id="UP000309594"/>
    </source>
</evidence>
<evidence type="ECO:0000313" key="9">
    <source>
        <dbReference type="EMBL" id="TCC95107.1"/>
    </source>
</evidence>
<comment type="function">
    <text evidence="7">Catalyzes the N-acylation of UDP-3-O-acylglucosamine using 3-hydroxyacyl-ACP as the acyl donor. Is involved in the biosynthesis of lipid A, a phosphorylated glycolipid that anchors the lipopolysaccharide to the outer membrane of the cell.</text>
</comment>
<reference evidence="9 11" key="1">
    <citation type="submission" date="2019-02" db="EMBL/GenBank/DDBJ databases">
        <title>Pedobacter sp. RP-3-8 sp. nov., isolated from Arctic soil.</title>
        <authorList>
            <person name="Dahal R.H."/>
        </authorList>
    </citation>
    <scope>NUCLEOTIDE SEQUENCE [LARGE SCALE GENOMIC DNA]</scope>
    <source>
        <strain evidence="9 11">RP-3-8</strain>
    </source>
</reference>
<dbReference type="PANTHER" id="PTHR43378:SF2">
    <property type="entry name" value="UDP-3-O-ACYLGLUCOSAMINE N-ACYLTRANSFERASE 1, MITOCHONDRIAL-RELATED"/>
    <property type="match status" value="1"/>
</dbReference>
<dbReference type="PANTHER" id="PTHR43378">
    <property type="entry name" value="UDP-3-O-ACYLGLUCOSAMINE N-ACYLTRANSFERASE"/>
    <property type="match status" value="1"/>
</dbReference>
<evidence type="ECO:0000313" key="10">
    <source>
        <dbReference type="EMBL" id="TKC58060.1"/>
    </source>
</evidence>
<dbReference type="NCBIfam" id="NF002060">
    <property type="entry name" value="PRK00892.1"/>
    <property type="match status" value="1"/>
</dbReference>
<dbReference type="EMBL" id="SWDX01000008">
    <property type="protein sequence ID" value="TKC58060.1"/>
    <property type="molecule type" value="Genomic_DNA"/>
</dbReference>
<feature type="domain" description="UDP-3-O-[3-hydroxymyristoyl] glucosamine N-acyltransferase non-repeat region" evidence="8">
    <location>
        <begin position="22"/>
        <end position="88"/>
    </location>
</feature>
<evidence type="ECO:0000256" key="4">
    <source>
        <dbReference type="ARBA" id="ARBA00022737"/>
    </source>
</evidence>
<dbReference type="UniPathway" id="UPA00973"/>
<dbReference type="RefSeq" id="WP_131610253.1">
    <property type="nucleotide sequence ID" value="NZ_SJSM01000010.1"/>
</dbReference>
<evidence type="ECO:0000313" key="11">
    <source>
        <dbReference type="Proteomes" id="UP000291117"/>
    </source>
</evidence>
<dbReference type="EMBL" id="SJSM01000010">
    <property type="protein sequence ID" value="TCC95107.1"/>
    <property type="molecule type" value="Genomic_DNA"/>
</dbReference>
<keyword evidence="2 7" id="KW-0441">Lipid A biosynthesis</keyword>
<dbReference type="InterPro" id="IPR020573">
    <property type="entry name" value="UDP_GlcNAc_AcTrfase_non-rep"/>
</dbReference>
<organism evidence="9 11">
    <name type="scientific">Pedobacter hiemivivus</name>
    <dbReference type="NCBI Taxonomy" id="2530454"/>
    <lineage>
        <taxon>Bacteria</taxon>
        <taxon>Pseudomonadati</taxon>
        <taxon>Bacteroidota</taxon>
        <taxon>Sphingobacteriia</taxon>
        <taxon>Sphingobacteriales</taxon>
        <taxon>Sphingobacteriaceae</taxon>
        <taxon>Pedobacter</taxon>
    </lineage>
</organism>
<sequence length="361" mass="38673">MQFTAKQISEFIDGTIEGDENAKVSELSKIENGKTGSLCFLSNPKYENYLYQTNASVVIVGKDFVPSQKVGSTLIRVADPYSAFSVLLDKYNEVVNQANTQTGIEQPSFIHPSAKIGKNVFIGAFSYVAENVEIGDNSKISPQVFIGADSVVGKNCIISPGVKIYNRSVLGNNIIIHSNTVVGSDGFGFAPQADGTYTKIAQIGNVVIEDDVEIGANTAIDRATMGSTFIRKGVKLDNLIQIAHNVDVGEHSVVAAQTGISGSSKLGEKSVIGGQVGIAGHLSLAKGTQIGAQAGINFNTTEENKQWHGSPAQPLRDWMRASVIFKQLPSVEKRIASLEAKIKELTLIIEQNSTIANNNER</sequence>
<comment type="catalytic activity">
    <reaction evidence="7">
        <text>a UDP-3-O-[(3R)-3-hydroxyacyl]-alpha-D-glucosamine + a (3R)-hydroxyacyl-[ACP] = a UDP-2-N,3-O-bis[(3R)-3-hydroxyacyl]-alpha-D-glucosamine + holo-[ACP] + H(+)</text>
        <dbReference type="Rhea" id="RHEA:53836"/>
        <dbReference type="Rhea" id="RHEA-COMP:9685"/>
        <dbReference type="Rhea" id="RHEA-COMP:9945"/>
        <dbReference type="ChEBI" id="CHEBI:15378"/>
        <dbReference type="ChEBI" id="CHEBI:64479"/>
        <dbReference type="ChEBI" id="CHEBI:78827"/>
        <dbReference type="ChEBI" id="CHEBI:137740"/>
        <dbReference type="ChEBI" id="CHEBI:137748"/>
        <dbReference type="EC" id="2.3.1.191"/>
    </reaction>
</comment>
<gene>
    <name evidence="7 9" type="primary">lpxD</name>
    <name evidence="9" type="ORF">EZ444_16540</name>
    <name evidence="10" type="ORF">FBD94_19080</name>
</gene>
<keyword evidence="1 7" id="KW-0444">Lipid biosynthesis</keyword>
<evidence type="ECO:0000256" key="2">
    <source>
        <dbReference type="ARBA" id="ARBA00022556"/>
    </source>
</evidence>
<dbReference type="GO" id="GO:0103118">
    <property type="term" value="F:UDP-3-O-[(3R)-3-hydroxyacyl]-glucosamine N-acyltransferase activity"/>
    <property type="evidence" value="ECO:0007669"/>
    <property type="project" value="UniProtKB-EC"/>
</dbReference>
<dbReference type="CDD" id="cd03352">
    <property type="entry name" value="LbH_LpxD"/>
    <property type="match status" value="1"/>
</dbReference>
<dbReference type="InterPro" id="IPR007691">
    <property type="entry name" value="LpxD"/>
</dbReference>
<evidence type="ECO:0000256" key="5">
    <source>
        <dbReference type="ARBA" id="ARBA00023098"/>
    </source>
</evidence>
<comment type="pathway">
    <text evidence="7">Bacterial outer membrane biogenesis; LPS lipid A biosynthesis.</text>
</comment>
<protein>
    <recommendedName>
        <fullName evidence="7">UDP-3-O-acylglucosamine N-acyltransferase</fullName>
        <ecNumber evidence="7">2.3.1.191</ecNumber>
    </recommendedName>
</protein>
<comment type="caution">
    <text evidence="9">The sequence shown here is derived from an EMBL/GenBank/DDBJ whole genome shotgun (WGS) entry which is preliminary data.</text>
</comment>
<keyword evidence="3 7" id="KW-0808">Transferase</keyword>
<dbReference type="Pfam" id="PF00132">
    <property type="entry name" value="Hexapep"/>
    <property type="match status" value="1"/>
</dbReference>
<keyword evidence="6 7" id="KW-0012">Acyltransferase</keyword>
<dbReference type="InterPro" id="IPR011004">
    <property type="entry name" value="Trimer_LpxA-like_sf"/>
</dbReference>
<dbReference type="EC" id="2.3.1.191" evidence="7"/>
<dbReference type="Pfam" id="PF04613">
    <property type="entry name" value="LpxD"/>
    <property type="match status" value="1"/>
</dbReference>
<dbReference type="AlphaFoldDB" id="A0A4R0N6M1"/>
<dbReference type="Gene3D" id="3.40.1390.10">
    <property type="entry name" value="MurE/MurF, N-terminal domain"/>
    <property type="match status" value="1"/>
</dbReference>
<dbReference type="HAMAP" id="MF_00523">
    <property type="entry name" value="LpxD"/>
    <property type="match status" value="1"/>
</dbReference>
<dbReference type="SUPFAM" id="SSF51161">
    <property type="entry name" value="Trimeric LpxA-like enzymes"/>
    <property type="match status" value="1"/>
</dbReference>
<dbReference type="GO" id="GO:0009245">
    <property type="term" value="P:lipid A biosynthetic process"/>
    <property type="evidence" value="ECO:0007669"/>
    <property type="project" value="UniProtKB-UniRule"/>
</dbReference>
<evidence type="ECO:0000256" key="7">
    <source>
        <dbReference type="HAMAP-Rule" id="MF_00523"/>
    </source>
</evidence>
<evidence type="ECO:0000256" key="6">
    <source>
        <dbReference type="ARBA" id="ARBA00023315"/>
    </source>
</evidence>
<keyword evidence="4 7" id="KW-0677">Repeat</keyword>
<dbReference type="Proteomes" id="UP000309594">
    <property type="component" value="Unassembled WGS sequence"/>
</dbReference>
<dbReference type="InterPro" id="IPR001451">
    <property type="entry name" value="Hexapep"/>
</dbReference>
<dbReference type="Gene3D" id="2.160.10.10">
    <property type="entry name" value="Hexapeptide repeat proteins"/>
    <property type="match status" value="1"/>
</dbReference>
<accession>A0A4U1G615</accession>
<proteinExistence type="inferred from homology"/>
<feature type="active site" description="Proton acceptor" evidence="7">
    <location>
        <position position="244"/>
    </location>
</feature>
<comment type="subunit">
    <text evidence="7">Homotrimer.</text>
</comment>
<keyword evidence="5 7" id="KW-0443">Lipid metabolism</keyword>
<evidence type="ECO:0000256" key="1">
    <source>
        <dbReference type="ARBA" id="ARBA00022516"/>
    </source>
</evidence>
<reference evidence="10 12" key="2">
    <citation type="submission" date="2019-04" db="EMBL/GenBank/DDBJ databases">
        <title>Pedobacter sp. RP-1-16 sp. nov., isolated from Arctic soil.</title>
        <authorList>
            <person name="Dahal R.H."/>
            <person name="Kim D.-U."/>
        </authorList>
    </citation>
    <scope>NUCLEOTIDE SEQUENCE [LARGE SCALE GENOMIC DNA]</scope>
    <source>
        <strain evidence="10 12">RP-1-16</strain>
    </source>
</reference>
<keyword evidence="11" id="KW-1185">Reference proteome</keyword>
<evidence type="ECO:0000259" key="8">
    <source>
        <dbReference type="Pfam" id="PF04613"/>
    </source>
</evidence>
<dbReference type="GO" id="GO:0016020">
    <property type="term" value="C:membrane"/>
    <property type="evidence" value="ECO:0007669"/>
    <property type="project" value="GOC"/>
</dbReference>
<dbReference type="GO" id="GO:0016410">
    <property type="term" value="F:N-acyltransferase activity"/>
    <property type="evidence" value="ECO:0007669"/>
    <property type="project" value="InterPro"/>
</dbReference>
<dbReference type="Proteomes" id="UP000291117">
    <property type="component" value="Unassembled WGS sequence"/>
</dbReference>
<evidence type="ECO:0000256" key="3">
    <source>
        <dbReference type="ARBA" id="ARBA00022679"/>
    </source>
</evidence>
<name>A0A4R0N6M1_9SPHI</name>